<accession>I2G313</accession>
<evidence type="ECO:0000256" key="1">
    <source>
        <dbReference type="SAM" id="MobiDB-lite"/>
    </source>
</evidence>
<feature type="region of interest" description="Disordered" evidence="1">
    <location>
        <begin position="154"/>
        <end position="176"/>
    </location>
</feature>
<evidence type="ECO:0000313" key="3">
    <source>
        <dbReference type="Proteomes" id="UP000006174"/>
    </source>
</evidence>
<dbReference type="EMBL" id="CAGI01000183">
    <property type="protein sequence ID" value="CCF53556.1"/>
    <property type="molecule type" value="Genomic_DNA"/>
</dbReference>
<feature type="compositionally biased region" description="Basic and acidic residues" evidence="1">
    <location>
        <begin position="48"/>
        <end position="61"/>
    </location>
</feature>
<comment type="caution">
    <text evidence="2">The sequence shown here is derived from an EMBL/GenBank/DDBJ whole genome shotgun (WGS) entry which is preliminary data.</text>
</comment>
<feature type="region of interest" description="Disordered" evidence="1">
    <location>
        <begin position="1"/>
        <end position="136"/>
    </location>
</feature>
<name>I2G313_USTHO</name>
<dbReference type="Proteomes" id="UP000006174">
    <property type="component" value="Unassembled WGS sequence"/>
</dbReference>
<feature type="compositionally biased region" description="Basic residues" evidence="1">
    <location>
        <begin position="32"/>
        <end position="47"/>
    </location>
</feature>
<organism evidence="2 3">
    <name type="scientific">Ustilago hordei</name>
    <name type="common">Barley covered smut fungus</name>
    <dbReference type="NCBI Taxonomy" id="120017"/>
    <lineage>
        <taxon>Eukaryota</taxon>
        <taxon>Fungi</taxon>
        <taxon>Dikarya</taxon>
        <taxon>Basidiomycota</taxon>
        <taxon>Ustilaginomycotina</taxon>
        <taxon>Ustilaginomycetes</taxon>
        <taxon>Ustilaginales</taxon>
        <taxon>Ustilaginaceae</taxon>
        <taxon>Ustilago</taxon>
    </lineage>
</organism>
<dbReference type="AlphaFoldDB" id="I2G313"/>
<feature type="compositionally biased region" description="Basic and acidic residues" evidence="1">
    <location>
        <begin position="1"/>
        <end position="14"/>
    </location>
</feature>
<evidence type="ECO:0000313" key="2">
    <source>
        <dbReference type="EMBL" id="CCF53556.1"/>
    </source>
</evidence>
<proteinExistence type="predicted"/>
<gene>
    <name evidence="2" type="ORF">UHOR_02417</name>
</gene>
<dbReference type="HOGENOM" id="CLU_1526308_0_0_1"/>
<feature type="compositionally biased region" description="Basic and acidic residues" evidence="1">
    <location>
        <begin position="111"/>
        <end position="126"/>
    </location>
</feature>
<reference evidence="2 3" key="1">
    <citation type="journal article" date="2012" name="Plant Cell">
        <title>Genome comparison of barley and maize smut fungi reveals targeted loss of RNA silencing components and species-specific presence of transposable elements.</title>
        <authorList>
            <person name="Laurie J.D."/>
            <person name="Ali S."/>
            <person name="Linning R."/>
            <person name="Mannhaupt G."/>
            <person name="Wong P."/>
            <person name="Gueldener U."/>
            <person name="Muensterkoetter M."/>
            <person name="Moore R."/>
            <person name="Kahmann R."/>
            <person name="Bakkeren G."/>
            <person name="Schirawski J."/>
        </authorList>
    </citation>
    <scope>NUCLEOTIDE SEQUENCE [LARGE SCALE GENOMIC DNA]</scope>
    <source>
        <strain evidence="3">Uh4875-4</strain>
    </source>
</reference>
<protein>
    <submittedName>
        <fullName evidence="2">Uncharacterized protein</fullName>
    </submittedName>
</protein>
<sequence>MKESAGKDETEMVHRPGFIWKKPRKWSEPTRPKRGKSSTTSHRKSRRGWRDQLRRPSKDTDAGLTGQRVAGQKVAGHKIESETGDVQPRKCRQVAGHDASSWSKTASPHCTAERDKQSIPAKREGNDGPLFPLEDSEPMVNLSAKRYTVLDLPAASSSVSRDDDVQPDHAWSVPRF</sequence>
<keyword evidence="3" id="KW-1185">Reference proteome</keyword>